<dbReference type="AlphaFoldDB" id="A0A523BCB6"/>
<protein>
    <submittedName>
        <fullName evidence="1">Uncharacterized protein</fullName>
    </submittedName>
</protein>
<organism evidence="1 2">
    <name type="scientific">Thermoproteota archaeon</name>
    <dbReference type="NCBI Taxonomy" id="2056631"/>
    <lineage>
        <taxon>Archaea</taxon>
        <taxon>Thermoproteota</taxon>
    </lineage>
</organism>
<accession>A0A523BCB6</accession>
<reference evidence="1 2" key="1">
    <citation type="journal article" date="2019" name="Nat. Microbiol.">
        <title>Expanding anaerobic alkane metabolism in the domain of Archaea.</title>
        <authorList>
            <person name="Wang Y."/>
            <person name="Wegener G."/>
            <person name="Hou J."/>
            <person name="Wang F."/>
            <person name="Xiao X."/>
        </authorList>
    </citation>
    <scope>NUCLEOTIDE SEQUENCE [LARGE SCALE GENOMIC DNA]</scope>
    <source>
        <strain evidence="1">WYZ-LMO11</strain>
    </source>
</reference>
<dbReference type="EMBL" id="QNVI01000051">
    <property type="protein sequence ID" value="TDA38492.1"/>
    <property type="molecule type" value="Genomic_DNA"/>
</dbReference>
<dbReference type="Proteomes" id="UP000317265">
    <property type="component" value="Unassembled WGS sequence"/>
</dbReference>
<evidence type="ECO:0000313" key="1">
    <source>
        <dbReference type="EMBL" id="TDA38492.1"/>
    </source>
</evidence>
<comment type="caution">
    <text evidence="1">The sequence shown here is derived from an EMBL/GenBank/DDBJ whole genome shotgun (WGS) entry which is preliminary data.</text>
</comment>
<gene>
    <name evidence="1" type="ORF">DSO09_04285</name>
</gene>
<evidence type="ECO:0000313" key="2">
    <source>
        <dbReference type="Proteomes" id="UP000317265"/>
    </source>
</evidence>
<name>A0A523BCB6_9CREN</name>
<sequence>MKSKIKNFKLFKKISINCMCFIGAPFIYIDVEKILSEEETKEEIKITKENKKPIIAIPLCK</sequence>
<proteinExistence type="predicted"/>